<dbReference type="Gene3D" id="3.40.50.450">
    <property type="match status" value="1"/>
</dbReference>
<accession>A0A517QLH1</accession>
<reference evidence="4 5" key="1">
    <citation type="submission" date="2019-02" db="EMBL/GenBank/DDBJ databases">
        <title>Deep-cultivation of Planctomycetes and their phenomic and genomic characterization uncovers novel biology.</title>
        <authorList>
            <person name="Wiegand S."/>
            <person name="Jogler M."/>
            <person name="Boedeker C."/>
            <person name="Pinto D."/>
            <person name="Vollmers J."/>
            <person name="Rivas-Marin E."/>
            <person name="Kohn T."/>
            <person name="Peeters S.H."/>
            <person name="Heuer A."/>
            <person name="Rast P."/>
            <person name="Oberbeckmann S."/>
            <person name="Bunk B."/>
            <person name="Jeske O."/>
            <person name="Meyerdierks A."/>
            <person name="Storesund J.E."/>
            <person name="Kallscheuer N."/>
            <person name="Luecker S."/>
            <person name="Lage O.M."/>
            <person name="Pohl T."/>
            <person name="Merkel B.J."/>
            <person name="Hornburger P."/>
            <person name="Mueller R.-W."/>
            <person name="Bruemmer F."/>
            <person name="Labrenz M."/>
            <person name="Spormann A.M."/>
            <person name="Op den Camp H."/>
            <person name="Overmann J."/>
            <person name="Amann R."/>
            <person name="Jetten M.S.M."/>
            <person name="Mascher T."/>
            <person name="Medema M.H."/>
            <person name="Devos D.P."/>
            <person name="Kaster A.-K."/>
            <person name="Ovreas L."/>
            <person name="Rohde M."/>
            <person name="Galperin M.Y."/>
            <person name="Jogler C."/>
        </authorList>
    </citation>
    <scope>NUCLEOTIDE SEQUENCE [LARGE SCALE GENOMIC DNA]</scope>
    <source>
        <strain evidence="4 5">Mal48</strain>
    </source>
</reference>
<dbReference type="NCBIfam" id="TIGR00730">
    <property type="entry name" value="Rossman fold protein, TIGR00730 family"/>
    <property type="match status" value="1"/>
</dbReference>
<dbReference type="OrthoDB" id="9801098at2"/>
<dbReference type="EMBL" id="CP036267">
    <property type="protein sequence ID" value="QDT32474.1"/>
    <property type="molecule type" value="Genomic_DNA"/>
</dbReference>
<dbReference type="EC" id="3.2.2.n1" evidence="3"/>
<dbReference type="Pfam" id="PF03641">
    <property type="entry name" value="Lysine_decarbox"/>
    <property type="match status" value="1"/>
</dbReference>
<dbReference type="PANTHER" id="PTHR31223:SF70">
    <property type="entry name" value="LOG FAMILY PROTEIN YJL055W"/>
    <property type="match status" value="1"/>
</dbReference>
<dbReference type="AlphaFoldDB" id="A0A517QLH1"/>
<dbReference type="InterPro" id="IPR031100">
    <property type="entry name" value="LOG_fam"/>
</dbReference>
<proteinExistence type="inferred from homology"/>
<gene>
    <name evidence="4" type="primary">yvdD</name>
    <name evidence="4" type="ORF">Mal48_17200</name>
</gene>
<dbReference type="GO" id="GO:0009691">
    <property type="term" value="P:cytokinin biosynthetic process"/>
    <property type="evidence" value="ECO:0007669"/>
    <property type="project" value="UniProtKB-UniRule"/>
</dbReference>
<keyword evidence="3" id="KW-0378">Hydrolase</keyword>
<dbReference type="PANTHER" id="PTHR31223">
    <property type="entry name" value="LOG FAMILY PROTEIN YJL055W"/>
    <property type="match status" value="1"/>
</dbReference>
<keyword evidence="5" id="KW-1185">Reference proteome</keyword>
<dbReference type="Proteomes" id="UP000315724">
    <property type="component" value="Chromosome"/>
</dbReference>
<evidence type="ECO:0000256" key="2">
    <source>
        <dbReference type="ARBA" id="ARBA00006763"/>
    </source>
</evidence>
<name>A0A517QLH1_9PLAN</name>
<dbReference type="SUPFAM" id="SSF102405">
    <property type="entry name" value="MCP/YpsA-like"/>
    <property type="match status" value="1"/>
</dbReference>
<evidence type="ECO:0000313" key="4">
    <source>
        <dbReference type="EMBL" id="QDT32474.1"/>
    </source>
</evidence>
<evidence type="ECO:0000313" key="5">
    <source>
        <dbReference type="Proteomes" id="UP000315724"/>
    </source>
</evidence>
<dbReference type="KEGG" id="tpol:Mal48_17200"/>
<evidence type="ECO:0000256" key="1">
    <source>
        <dbReference type="ARBA" id="ARBA00000274"/>
    </source>
</evidence>
<dbReference type="InterPro" id="IPR005269">
    <property type="entry name" value="LOG"/>
</dbReference>
<evidence type="ECO:0000256" key="3">
    <source>
        <dbReference type="RuleBase" id="RU363015"/>
    </source>
</evidence>
<protein>
    <recommendedName>
        <fullName evidence="3">Cytokinin riboside 5'-monophosphate phosphoribohydrolase</fullName>
        <ecNumber evidence="3">3.2.2.n1</ecNumber>
    </recommendedName>
</protein>
<organism evidence="4 5">
    <name type="scientific">Thalassoglobus polymorphus</name>
    <dbReference type="NCBI Taxonomy" id="2527994"/>
    <lineage>
        <taxon>Bacteria</taxon>
        <taxon>Pseudomonadati</taxon>
        <taxon>Planctomycetota</taxon>
        <taxon>Planctomycetia</taxon>
        <taxon>Planctomycetales</taxon>
        <taxon>Planctomycetaceae</taxon>
        <taxon>Thalassoglobus</taxon>
    </lineage>
</organism>
<keyword evidence="3" id="KW-0203">Cytokinin biosynthesis</keyword>
<sequence length="183" mass="20124">MLKIDSVCVFCGSNIGNDPQFSSSAQDLGHRLADSGIRLVFGGGHIGLMGVVADAVLEKNGDVTGVIPASLEERELAHPGVRDMHIVESMHIRKALMAELSDAFVALPGGLGTFEELCEIMTWAQLEFHQKPIIILNVNGYYSSLLNLIDHGIEKEFMSQKHRELFHVAESVDDLMQILKNRV</sequence>
<dbReference type="GO" id="GO:0008714">
    <property type="term" value="F:AMP nucleosidase activity"/>
    <property type="evidence" value="ECO:0007669"/>
    <property type="project" value="UniProtKB-EC"/>
</dbReference>
<comment type="catalytic activity">
    <reaction evidence="1">
        <text>AMP + H2O = D-ribose 5-phosphate + adenine</text>
        <dbReference type="Rhea" id="RHEA:20129"/>
        <dbReference type="ChEBI" id="CHEBI:15377"/>
        <dbReference type="ChEBI" id="CHEBI:16708"/>
        <dbReference type="ChEBI" id="CHEBI:78346"/>
        <dbReference type="ChEBI" id="CHEBI:456215"/>
        <dbReference type="EC" id="3.2.2.4"/>
    </reaction>
</comment>
<comment type="similarity">
    <text evidence="2 3">Belongs to the LOG family.</text>
</comment>
<dbReference type="GO" id="GO:0005829">
    <property type="term" value="C:cytosol"/>
    <property type="evidence" value="ECO:0007669"/>
    <property type="project" value="TreeGrafter"/>
</dbReference>